<dbReference type="InterPro" id="IPR012132">
    <property type="entry name" value="GMC_OxRdtase"/>
</dbReference>
<evidence type="ECO:0000256" key="2">
    <source>
        <dbReference type="SAM" id="SignalP"/>
    </source>
</evidence>
<keyword evidence="5" id="KW-1185">Reference proteome</keyword>
<feature type="chain" id="PRO_5046303068" description="Glucose-methanol-choline oxidoreductase N-terminal domain-containing protein" evidence="2">
    <location>
        <begin position="18"/>
        <end position="616"/>
    </location>
</feature>
<dbReference type="EMBL" id="JBEFKJ010000016">
    <property type="protein sequence ID" value="KAL2041626.1"/>
    <property type="molecule type" value="Genomic_DNA"/>
</dbReference>
<gene>
    <name evidence="4" type="ORF">N7G274_005410</name>
</gene>
<reference evidence="4 5" key="1">
    <citation type="submission" date="2024-09" db="EMBL/GenBank/DDBJ databases">
        <title>Rethinking Asexuality: The Enigmatic Case of Functional Sexual Genes in Lepraria (Stereocaulaceae).</title>
        <authorList>
            <person name="Doellman M."/>
            <person name="Sun Y."/>
            <person name="Barcenas-Pena A."/>
            <person name="Lumbsch H.T."/>
            <person name="Grewe F."/>
        </authorList>
    </citation>
    <scope>NUCLEOTIDE SEQUENCE [LARGE SCALE GENOMIC DNA]</scope>
    <source>
        <strain evidence="4 5">Mercado 3170</strain>
    </source>
</reference>
<proteinExistence type="inferred from homology"/>
<dbReference type="InterPro" id="IPR007867">
    <property type="entry name" value="GMC_OxRtase_C"/>
</dbReference>
<accession>A0ABR4A9P9</accession>
<keyword evidence="2" id="KW-0732">Signal</keyword>
<evidence type="ECO:0000259" key="3">
    <source>
        <dbReference type="PROSITE" id="PS00624"/>
    </source>
</evidence>
<evidence type="ECO:0000313" key="4">
    <source>
        <dbReference type="EMBL" id="KAL2041626.1"/>
    </source>
</evidence>
<dbReference type="PIRSF" id="PIRSF000137">
    <property type="entry name" value="Alcohol_oxidase"/>
    <property type="match status" value="1"/>
</dbReference>
<organism evidence="4 5">
    <name type="scientific">Stereocaulon virgatum</name>
    <dbReference type="NCBI Taxonomy" id="373712"/>
    <lineage>
        <taxon>Eukaryota</taxon>
        <taxon>Fungi</taxon>
        <taxon>Dikarya</taxon>
        <taxon>Ascomycota</taxon>
        <taxon>Pezizomycotina</taxon>
        <taxon>Lecanoromycetes</taxon>
        <taxon>OSLEUM clade</taxon>
        <taxon>Lecanoromycetidae</taxon>
        <taxon>Lecanorales</taxon>
        <taxon>Lecanorineae</taxon>
        <taxon>Stereocaulaceae</taxon>
        <taxon>Stereocaulon</taxon>
    </lineage>
</organism>
<dbReference type="PROSITE" id="PS00624">
    <property type="entry name" value="GMC_OXRED_2"/>
    <property type="match status" value="1"/>
</dbReference>
<feature type="signal peptide" evidence="2">
    <location>
        <begin position="1"/>
        <end position="17"/>
    </location>
</feature>
<dbReference type="PANTHER" id="PTHR11552:SF115">
    <property type="entry name" value="DEHYDROGENASE XPTC-RELATED"/>
    <property type="match status" value="1"/>
</dbReference>
<dbReference type="InterPro" id="IPR000172">
    <property type="entry name" value="GMC_OxRdtase_N"/>
</dbReference>
<dbReference type="InterPro" id="IPR036188">
    <property type="entry name" value="FAD/NAD-bd_sf"/>
</dbReference>
<evidence type="ECO:0000256" key="1">
    <source>
        <dbReference type="ARBA" id="ARBA00010790"/>
    </source>
</evidence>
<comment type="similarity">
    <text evidence="1">Belongs to the GMC oxidoreductase family.</text>
</comment>
<dbReference type="SUPFAM" id="SSF51905">
    <property type="entry name" value="FAD/NAD(P)-binding domain"/>
    <property type="match status" value="1"/>
</dbReference>
<sequence length="616" mass="66638">MLAVFAFFTPLVAVIHSSPLPKHARIITRDLDLAFSYDFVIIGGGTSGLTVADRLTEDNKTSVLVIEYGHLYPNESDIHVPGLLNPTPYQFNITSTPQRGLENATFAVPAAAVVGGGSTINGMFFDRGSAADYDAWVELGNPGWGWSDLLPYFKKSETFTPASANLAEEFTISWDNTAHGFDGPVKSSYPVFQYQSIKNFISAWHSLGVQTPQDPSSGLAKGVFSGPSSLNPTNKTRSDARTAHYDAVAGSRPNYHLLTGNAVGSINFVRQKATGVEWLNRKTFDYGYVNAKKEIILAAGAAHTPQILQLSGVGPKGLLYSQDIPVVVDLPGVGQNFQDQPTLYSSFNFTSNFIPNADTLYTNTTYAKEQLALYASSRQGPYTICKNRGNVVAFNPLPDTTQGYKSIINLIVSQSPEDLYLPNTDPSIIAGYEAQRKIIRNLHNSTTTSVLETGFSSASEVPLTLVKPLSRGSISISNRDPLDPPLVDWGTFTNPVDVEIMVAAVKKLRALMATTSMQELSPVELTPGPNVSSDDEIRAALKRQVQPTYSHLTSTCSMMKREYGGVVGPDLLVYGAQSLSIVDASIMPLIPATHTASTVYAVAEKAADIIKARHQL</sequence>
<dbReference type="PANTHER" id="PTHR11552">
    <property type="entry name" value="GLUCOSE-METHANOL-CHOLINE GMC OXIDOREDUCTASE"/>
    <property type="match status" value="1"/>
</dbReference>
<dbReference type="Pfam" id="PF05199">
    <property type="entry name" value="GMC_oxred_C"/>
    <property type="match status" value="1"/>
</dbReference>
<dbReference type="Pfam" id="PF00732">
    <property type="entry name" value="GMC_oxred_N"/>
    <property type="match status" value="1"/>
</dbReference>
<comment type="caution">
    <text evidence="4">The sequence shown here is derived from an EMBL/GenBank/DDBJ whole genome shotgun (WGS) entry which is preliminary data.</text>
</comment>
<dbReference type="Gene3D" id="3.50.50.60">
    <property type="entry name" value="FAD/NAD(P)-binding domain"/>
    <property type="match status" value="1"/>
</dbReference>
<dbReference type="Gene3D" id="3.30.560.10">
    <property type="entry name" value="Glucose Oxidase, domain 3"/>
    <property type="match status" value="1"/>
</dbReference>
<feature type="domain" description="Glucose-methanol-choline oxidoreductase N-terminal" evidence="3">
    <location>
        <begin position="300"/>
        <end position="314"/>
    </location>
</feature>
<dbReference type="SUPFAM" id="SSF54373">
    <property type="entry name" value="FAD-linked reductases, C-terminal domain"/>
    <property type="match status" value="1"/>
</dbReference>
<dbReference type="Proteomes" id="UP001590950">
    <property type="component" value="Unassembled WGS sequence"/>
</dbReference>
<name>A0ABR4A9P9_9LECA</name>
<evidence type="ECO:0000313" key="5">
    <source>
        <dbReference type="Proteomes" id="UP001590950"/>
    </source>
</evidence>
<protein>
    <recommendedName>
        <fullName evidence="3">Glucose-methanol-choline oxidoreductase N-terminal domain-containing protein</fullName>
    </recommendedName>
</protein>